<name>A0A8J4CW63_9CHLO</name>
<gene>
    <name evidence="2" type="ORF">Vretifemale_16781</name>
    <name evidence="3" type="ORF">Vretimale_16939</name>
</gene>
<dbReference type="Proteomes" id="UP000747110">
    <property type="component" value="Unassembled WGS sequence"/>
</dbReference>
<feature type="region of interest" description="Disordered" evidence="1">
    <location>
        <begin position="579"/>
        <end position="598"/>
    </location>
</feature>
<organism evidence="2 4">
    <name type="scientific">Volvox reticuliferus</name>
    <dbReference type="NCBI Taxonomy" id="1737510"/>
    <lineage>
        <taxon>Eukaryota</taxon>
        <taxon>Viridiplantae</taxon>
        <taxon>Chlorophyta</taxon>
        <taxon>core chlorophytes</taxon>
        <taxon>Chlorophyceae</taxon>
        <taxon>CS clade</taxon>
        <taxon>Chlamydomonadales</taxon>
        <taxon>Volvocaceae</taxon>
        <taxon>Volvox</taxon>
    </lineage>
</organism>
<evidence type="ECO:0000313" key="4">
    <source>
        <dbReference type="Proteomes" id="UP000747110"/>
    </source>
</evidence>
<reference evidence="2" key="1">
    <citation type="journal article" date="2021" name="Proc. Natl. Acad. Sci. U.S.A.">
        <title>Three genomes in the algal genus Volvox reveal the fate of a haploid sex-determining region after a transition to homothallism.</title>
        <authorList>
            <person name="Yamamoto K."/>
            <person name="Hamaji T."/>
            <person name="Kawai-Toyooka H."/>
            <person name="Matsuzaki R."/>
            <person name="Takahashi F."/>
            <person name="Nishimura Y."/>
            <person name="Kawachi M."/>
            <person name="Noguchi H."/>
            <person name="Minakuchi Y."/>
            <person name="Umen J.G."/>
            <person name="Toyoda A."/>
            <person name="Nozaki H."/>
        </authorList>
    </citation>
    <scope>NUCLEOTIDE SEQUENCE</scope>
    <source>
        <strain evidence="3">NIES-3785</strain>
        <strain evidence="2">NIES-3786</strain>
    </source>
</reference>
<evidence type="ECO:0000256" key="1">
    <source>
        <dbReference type="SAM" id="MobiDB-lite"/>
    </source>
</evidence>
<evidence type="ECO:0000313" key="2">
    <source>
        <dbReference type="EMBL" id="GIL88856.1"/>
    </source>
</evidence>
<protein>
    <submittedName>
        <fullName evidence="2">Uncharacterized protein</fullName>
    </submittedName>
</protein>
<dbReference type="OrthoDB" id="544625at2759"/>
<dbReference type="EMBL" id="BNCQ01000052">
    <property type="protein sequence ID" value="GIM13861.1"/>
    <property type="molecule type" value="Genomic_DNA"/>
</dbReference>
<keyword evidence="4" id="KW-1185">Reference proteome</keyword>
<proteinExistence type="predicted"/>
<evidence type="ECO:0000313" key="3">
    <source>
        <dbReference type="EMBL" id="GIM13861.1"/>
    </source>
</evidence>
<sequence length="598" mass="60714">MQIMNFRTNFRRPLEARHVYVRLTTFGAIRCAGVHGRRATALEATAAPTATDDDYRERRYKAEFHMMHNRLGGVVQQAVAAAVLDARDKAGGRITSHEISVADESTVLQRHHGAPVVASAWKSTSAGMASAFLRCLDAQLQAKKYMSAGDEAGDVLGSFPSAWLFYYPGGGLQKVVEHLAMAASEVRGAAAPAAAAVVRSLAGAVARLASQPNAVAAQGKAAAVMTCLDGMAEALEGAAKGGAAFMRPDAPSAAAASSLSATDLESAAMVVYLEAGQLFREVAAVLDCIAGGSPDLPACRNEGGHTLSPSTPVHPLLSALETRLYADSTWRSDSAAEIAAGLVDFLAALLAPSHVGNTSAAASAVARGSACAALHSLAQAQRGLAAAMRKHRVEPAVVSRLLAALAEALAAACITRDAADPSRGPSPLTMFGEAQVLVGMARMAAGEAIAEVVAPGGAAAAANVAAVAVAADAAAGDTSSDRTVPVSDSSLVLEVLTAQARQVAATHCDHIAQVLQDLRNVPGSLGTLSEMPPIVGPAADAAEDLLRRTAAGGGDAAAAEAAADLAAYNQAAAGGLSRWGLRASGSTNNERRGVVGSF</sequence>
<dbReference type="AlphaFoldDB" id="A0A8J4CW63"/>
<comment type="caution">
    <text evidence="2">The sequence shown here is derived from an EMBL/GenBank/DDBJ whole genome shotgun (WGS) entry which is preliminary data.</text>
</comment>
<feature type="compositionally biased region" description="Basic and acidic residues" evidence="1">
    <location>
        <begin position="589"/>
        <end position="598"/>
    </location>
</feature>
<dbReference type="EMBL" id="BNCP01000047">
    <property type="protein sequence ID" value="GIL88856.1"/>
    <property type="molecule type" value="Genomic_DNA"/>
</dbReference>
<accession>A0A8J4CW63</accession>
<dbReference type="Proteomes" id="UP000722791">
    <property type="component" value="Unassembled WGS sequence"/>
</dbReference>